<dbReference type="Pfam" id="PF15009">
    <property type="entry name" value="STING_LBD"/>
    <property type="match status" value="1"/>
</dbReference>
<gene>
    <name evidence="2" type="ORF">MEDL_58498</name>
</gene>
<dbReference type="EMBL" id="CAJPWZ010002871">
    <property type="protein sequence ID" value="CAG2246536.1"/>
    <property type="molecule type" value="Genomic_DNA"/>
</dbReference>
<dbReference type="OrthoDB" id="6062466at2759"/>
<feature type="domain" description="STING ligand-binding" evidence="1">
    <location>
        <begin position="137"/>
        <end position="256"/>
    </location>
</feature>
<evidence type="ECO:0000259" key="1">
    <source>
        <dbReference type="Pfam" id="PF15009"/>
    </source>
</evidence>
<dbReference type="InterPro" id="IPR055432">
    <property type="entry name" value="STING_LBD"/>
</dbReference>
<keyword evidence="3" id="KW-1185">Reference proteome</keyword>
<dbReference type="AlphaFoldDB" id="A0A8S3UJH8"/>
<organism evidence="2 3">
    <name type="scientific">Mytilus edulis</name>
    <name type="common">Blue mussel</name>
    <dbReference type="NCBI Taxonomy" id="6550"/>
    <lineage>
        <taxon>Eukaryota</taxon>
        <taxon>Metazoa</taxon>
        <taxon>Spiralia</taxon>
        <taxon>Lophotrochozoa</taxon>
        <taxon>Mollusca</taxon>
        <taxon>Bivalvia</taxon>
        <taxon>Autobranchia</taxon>
        <taxon>Pteriomorphia</taxon>
        <taxon>Mytilida</taxon>
        <taxon>Mytiloidea</taxon>
        <taxon>Mytilidae</taxon>
        <taxon>Mytilinae</taxon>
        <taxon>Mytilus</taxon>
    </lineage>
</organism>
<comment type="caution">
    <text evidence="2">The sequence shown here is derived from an EMBL/GenBank/DDBJ whole genome shotgun (WGS) entry which is preliminary data.</text>
</comment>
<evidence type="ECO:0000313" key="2">
    <source>
        <dbReference type="EMBL" id="CAG2246536.1"/>
    </source>
</evidence>
<protein>
    <recommendedName>
        <fullName evidence="1">STING ligand-binding domain-containing protein</fullName>
    </recommendedName>
</protein>
<evidence type="ECO:0000313" key="3">
    <source>
        <dbReference type="Proteomes" id="UP000683360"/>
    </source>
</evidence>
<dbReference type="InterPro" id="IPR038623">
    <property type="entry name" value="STING_C_sf"/>
</dbReference>
<dbReference type="Proteomes" id="UP000683360">
    <property type="component" value="Unassembled WGS sequence"/>
</dbReference>
<proteinExistence type="predicted"/>
<dbReference type="Gene3D" id="3.40.50.12100">
    <property type="entry name" value="Stimulator of interferon genes protein"/>
    <property type="match status" value="1"/>
</dbReference>
<reference evidence="2" key="1">
    <citation type="submission" date="2021-03" db="EMBL/GenBank/DDBJ databases">
        <authorList>
            <person name="Bekaert M."/>
        </authorList>
    </citation>
    <scope>NUCLEOTIDE SEQUENCE</scope>
</reference>
<accession>A0A8S3UJH8</accession>
<name>A0A8S3UJH8_MYTED</name>
<sequence>MKFAATKCRWIVILDKPKGFSPQNKSWFEPKGSKSKTLMSYKVVASLKGILESRKVQTVAIVNESDELHIYDDLRWVACIPFHNNENNLIDTLYKVTSGNEVKLENSTDLYLKPGEAAVGLAWGFAVNYLNKVLPGKKLFLIVPESCKTEQTLKDIPIHGKTKLPDGSSRSYQFTMYKLRPDKEKYFVGQYAAPVDVIYQMKEAGLLTEEQMKSEVKKFYTTVDQIMKILLQNKTKDYEFVFYNDQEEKLSTVMSKRVE</sequence>